<protein>
    <submittedName>
        <fullName evidence="2">DUF3889 domain-containing protein</fullName>
    </submittedName>
</protein>
<reference evidence="2 3" key="1">
    <citation type="submission" date="2021-06" db="EMBL/GenBank/DDBJ databases">
        <title>Bacillus sp. RD4P76, an endophyte from a halophyte.</title>
        <authorList>
            <person name="Sun J.-Q."/>
        </authorList>
    </citation>
    <scope>NUCLEOTIDE SEQUENCE [LARGE SCALE GENOMIC DNA]</scope>
    <source>
        <strain evidence="2 3">JCM 17098</strain>
    </source>
</reference>
<accession>A0ABS6JS71</accession>
<dbReference type="CDD" id="cd22191">
    <property type="entry name" value="DPBB_RlpA_EXP_N-like"/>
    <property type="match status" value="1"/>
</dbReference>
<organism evidence="2 3">
    <name type="scientific">Evansella alkalicola</name>
    <dbReference type="NCBI Taxonomy" id="745819"/>
    <lineage>
        <taxon>Bacteria</taxon>
        <taxon>Bacillati</taxon>
        <taxon>Bacillota</taxon>
        <taxon>Bacilli</taxon>
        <taxon>Bacillales</taxon>
        <taxon>Bacillaceae</taxon>
        <taxon>Evansella</taxon>
    </lineage>
</organism>
<name>A0ABS6JS71_9BACI</name>
<comment type="caution">
    <text evidence="2">The sequence shown here is derived from an EMBL/GenBank/DDBJ whole genome shotgun (WGS) entry which is preliminary data.</text>
</comment>
<evidence type="ECO:0000313" key="2">
    <source>
        <dbReference type="EMBL" id="MBU9720916.1"/>
    </source>
</evidence>
<gene>
    <name evidence="2" type="ORF">KS407_05565</name>
</gene>
<evidence type="ECO:0000256" key="1">
    <source>
        <dbReference type="SAM" id="MobiDB-lite"/>
    </source>
</evidence>
<evidence type="ECO:0000313" key="3">
    <source>
        <dbReference type="Proteomes" id="UP000790580"/>
    </source>
</evidence>
<sequence>MYYPYHQPNSQIRGPQQAQPGQHLYQDSGYSYYWGSHPSHYYERGPMPPTAPWPSIDERQQPLRGQATWTEGGDVTRCGIPWSHNQYMTAAVGTNTPYRCGQTLRIRNLTSSDQREIDVIVVDQVAEYPQTKVNLHRRAFEALGADPREGIIDVQIIPGSDSGQGIPIGVGQTPSPGEAGLPGQLTNGMGQVNVWGQYFIGVVQSAFPGMQVANFRSVERVEKSPELIEETFEIQLQSQQEQITVRGTINYNPVSNKVKSVEFNEI</sequence>
<dbReference type="RefSeq" id="WP_088074096.1">
    <property type="nucleotide sequence ID" value="NZ_JAHQCR010000023.1"/>
</dbReference>
<dbReference type="Gene3D" id="2.40.40.10">
    <property type="entry name" value="RlpA-like domain"/>
    <property type="match status" value="1"/>
</dbReference>
<feature type="compositionally biased region" description="Polar residues" evidence="1">
    <location>
        <begin position="7"/>
        <end position="20"/>
    </location>
</feature>
<dbReference type="EMBL" id="JAHQCR010000023">
    <property type="protein sequence ID" value="MBU9720916.1"/>
    <property type="molecule type" value="Genomic_DNA"/>
</dbReference>
<dbReference type="Gene3D" id="3.10.450.390">
    <property type="entry name" value="Protein of unknown function DUF3889"/>
    <property type="match status" value="1"/>
</dbReference>
<dbReference type="InterPro" id="IPR036908">
    <property type="entry name" value="RlpA-like_sf"/>
</dbReference>
<dbReference type="InterPro" id="IPR024987">
    <property type="entry name" value="DUF3889"/>
</dbReference>
<dbReference type="Proteomes" id="UP000790580">
    <property type="component" value="Unassembled WGS sequence"/>
</dbReference>
<dbReference type="SUPFAM" id="SSF50685">
    <property type="entry name" value="Barwin-like endoglucanases"/>
    <property type="match status" value="1"/>
</dbReference>
<feature type="region of interest" description="Disordered" evidence="1">
    <location>
        <begin position="1"/>
        <end position="21"/>
    </location>
</feature>
<keyword evidence="3" id="KW-1185">Reference proteome</keyword>
<dbReference type="Pfam" id="PF13028">
    <property type="entry name" value="DUF3889"/>
    <property type="match status" value="1"/>
</dbReference>
<proteinExistence type="predicted"/>